<gene>
    <name evidence="2" type="ORF">I3842_04G169400</name>
</gene>
<reference evidence="2" key="1">
    <citation type="submission" date="2021-01" db="EMBL/GenBank/DDBJ databases">
        <authorList>
            <person name="Lovell J.T."/>
            <person name="Bentley N."/>
            <person name="Bhattarai G."/>
            <person name="Jenkins J.W."/>
            <person name="Sreedasyam A."/>
            <person name="Alarcon Y."/>
            <person name="Bock C."/>
            <person name="Boston L."/>
            <person name="Carlson J."/>
            <person name="Cervantes K."/>
            <person name="Clermont K."/>
            <person name="Krom N."/>
            <person name="Kubenka K."/>
            <person name="Mamidi S."/>
            <person name="Mattison C."/>
            <person name="Monteros M."/>
            <person name="Pisani C."/>
            <person name="Plott C."/>
            <person name="Rajasekar S."/>
            <person name="Rhein H.S."/>
            <person name="Rohla C."/>
            <person name="Song M."/>
            <person name="Hilaire R.S."/>
            <person name="Shu S."/>
            <person name="Wells L."/>
            <person name="Wang X."/>
            <person name="Webber J."/>
            <person name="Heerema R.J."/>
            <person name="Klein P."/>
            <person name="Conner P."/>
            <person name="Grauke L."/>
            <person name="Grimwood J."/>
            <person name="Schmutz J."/>
            <person name="Randall J.J."/>
        </authorList>
    </citation>
    <scope>NUCLEOTIDE SEQUENCE</scope>
    <source>
        <tissue evidence="2">Leaf</tissue>
    </source>
</reference>
<keyword evidence="1" id="KW-0812">Transmembrane</keyword>
<organism evidence="2 3">
    <name type="scientific">Carya illinoinensis</name>
    <name type="common">Pecan</name>
    <dbReference type="NCBI Taxonomy" id="32201"/>
    <lineage>
        <taxon>Eukaryota</taxon>
        <taxon>Viridiplantae</taxon>
        <taxon>Streptophyta</taxon>
        <taxon>Embryophyta</taxon>
        <taxon>Tracheophyta</taxon>
        <taxon>Spermatophyta</taxon>
        <taxon>Magnoliopsida</taxon>
        <taxon>eudicotyledons</taxon>
        <taxon>Gunneridae</taxon>
        <taxon>Pentapetalae</taxon>
        <taxon>rosids</taxon>
        <taxon>fabids</taxon>
        <taxon>Fagales</taxon>
        <taxon>Juglandaceae</taxon>
        <taxon>Carya</taxon>
    </lineage>
</organism>
<evidence type="ECO:0000256" key="1">
    <source>
        <dbReference type="SAM" id="Phobius"/>
    </source>
</evidence>
<dbReference type="InterPro" id="IPR033579">
    <property type="entry name" value="TMEM128"/>
</dbReference>
<protein>
    <submittedName>
        <fullName evidence="2">Uncharacterized protein</fullName>
    </submittedName>
</protein>
<dbReference type="PANTHER" id="PTHR31134:SF1">
    <property type="entry name" value="TRANSMEMBRANE PROTEIN 128"/>
    <property type="match status" value="1"/>
</dbReference>
<keyword evidence="1" id="KW-1133">Transmembrane helix</keyword>
<proteinExistence type="predicted"/>
<evidence type="ECO:0000313" key="2">
    <source>
        <dbReference type="EMBL" id="KAG6718762.1"/>
    </source>
</evidence>
<dbReference type="Proteomes" id="UP000811246">
    <property type="component" value="Chromosome 4"/>
</dbReference>
<evidence type="ECO:0000313" key="3">
    <source>
        <dbReference type="Proteomes" id="UP000811246"/>
    </source>
</evidence>
<name>A0A922JWB7_CARIL</name>
<feature type="transmembrane region" description="Helical" evidence="1">
    <location>
        <begin position="83"/>
        <end position="111"/>
    </location>
</feature>
<accession>A0A922JWB7</accession>
<keyword evidence="1" id="KW-0472">Membrane</keyword>
<dbReference type="PANTHER" id="PTHR31134">
    <property type="entry name" value="TRANSMEMBRANE PROTEIN 128"/>
    <property type="match status" value="1"/>
</dbReference>
<dbReference type="EMBL" id="CM031828">
    <property type="protein sequence ID" value="KAG6718762.1"/>
    <property type="molecule type" value="Genomic_DNA"/>
</dbReference>
<comment type="caution">
    <text evidence="2">The sequence shown here is derived from an EMBL/GenBank/DDBJ whole genome shotgun (WGS) entry which is preliminary data.</text>
</comment>
<sequence length="138" mass="16321">MRQRHSQGHASLAVPRVVMTLRMMHAQGHVLLSPASPRSRTWIEILENFLWLASATFTIYCGDRHSNLIYLLWHDNRIRRFSFALWPIWSFLTLLVISHAFLFSSLAFQYFKFGNCLISSHFYISHCLWLAWLYSPTF</sequence>
<dbReference type="AlphaFoldDB" id="A0A922JWB7"/>